<organism evidence="2">
    <name type="scientific">Stegastes partitus</name>
    <name type="common">bicolor damselfish</name>
    <dbReference type="NCBI Taxonomy" id="144197"/>
    <lineage>
        <taxon>Eukaryota</taxon>
        <taxon>Metazoa</taxon>
        <taxon>Chordata</taxon>
        <taxon>Craniata</taxon>
        <taxon>Vertebrata</taxon>
        <taxon>Euteleostomi</taxon>
        <taxon>Actinopterygii</taxon>
        <taxon>Neopterygii</taxon>
        <taxon>Teleostei</taxon>
        <taxon>Neoteleostei</taxon>
        <taxon>Acanthomorphata</taxon>
        <taxon>Ovalentaria</taxon>
        <taxon>Pomacentridae</taxon>
        <taxon>Stegastes</taxon>
    </lineage>
</organism>
<evidence type="ECO:0000313" key="2">
    <source>
        <dbReference type="Ensembl" id="ENSSPAP00000014396.1"/>
    </source>
</evidence>
<proteinExistence type="predicted"/>
<protein>
    <submittedName>
        <fullName evidence="2">Uncharacterized protein</fullName>
    </submittedName>
</protein>
<sequence>MAASRRRLRCLRSWMFSLLIYCVYSHLEGVLADDVESCEHLRLGQYLCKDPKIDEATQEPENCRDTTAWGESGRTHVFRRNIRDTAVKVPTPGRAPVQVKVQQNSGYSTQHNILRVSEVKGQTVSTDEAV</sequence>
<dbReference type="GeneTree" id="ENSGT01150000287839"/>
<feature type="signal peptide" evidence="1">
    <location>
        <begin position="1"/>
        <end position="32"/>
    </location>
</feature>
<name>A0A3B5A2L4_9TELE</name>
<dbReference type="AlphaFoldDB" id="A0A3B5A2L4"/>
<accession>A0A3B5A2L4</accession>
<reference evidence="2" key="1">
    <citation type="submission" date="2023-09" db="UniProtKB">
        <authorList>
            <consortium name="Ensembl"/>
        </authorList>
    </citation>
    <scope>IDENTIFICATION</scope>
</reference>
<evidence type="ECO:0000256" key="1">
    <source>
        <dbReference type="SAM" id="SignalP"/>
    </source>
</evidence>
<keyword evidence="1" id="KW-0732">Signal</keyword>
<feature type="chain" id="PRO_5017185746" evidence="1">
    <location>
        <begin position="33"/>
        <end position="130"/>
    </location>
</feature>
<dbReference type="Ensembl" id="ENSSPAT00000014638.1">
    <property type="protein sequence ID" value="ENSSPAP00000014396.1"/>
    <property type="gene ID" value="ENSSPAG00000010884.1"/>
</dbReference>
<dbReference type="STRING" id="144197.ENSSPAP00000014396"/>